<dbReference type="InParanoid" id="D6X232"/>
<dbReference type="EMBL" id="KQ971371">
    <property type="protein sequence ID" value="EFA10204.1"/>
    <property type="molecule type" value="Genomic_DNA"/>
</dbReference>
<protein>
    <submittedName>
        <fullName evidence="2">Uncharacterized protein</fullName>
    </submittedName>
</protein>
<feature type="region of interest" description="Disordered" evidence="1">
    <location>
        <begin position="1"/>
        <end position="28"/>
    </location>
</feature>
<proteinExistence type="predicted"/>
<gene>
    <name evidence="2" type="primary">GLEAN_12399</name>
    <name evidence="2" type="ORF">TcasGA2_TC012399</name>
</gene>
<accession>D6X232</accession>
<reference evidence="2 3" key="1">
    <citation type="journal article" date="2008" name="Nature">
        <title>The genome of the model beetle and pest Tribolium castaneum.</title>
        <authorList>
            <consortium name="Tribolium Genome Sequencing Consortium"/>
            <person name="Richards S."/>
            <person name="Gibbs R.A."/>
            <person name="Weinstock G.M."/>
            <person name="Brown S.J."/>
            <person name="Denell R."/>
            <person name="Beeman R.W."/>
            <person name="Gibbs R."/>
            <person name="Beeman R.W."/>
            <person name="Brown S.J."/>
            <person name="Bucher G."/>
            <person name="Friedrich M."/>
            <person name="Grimmelikhuijzen C.J."/>
            <person name="Klingler M."/>
            <person name="Lorenzen M."/>
            <person name="Richards S."/>
            <person name="Roth S."/>
            <person name="Schroder R."/>
            <person name="Tautz D."/>
            <person name="Zdobnov E.M."/>
            <person name="Muzny D."/>
            <person name="Gibbs R.A."/>
            <person name="Weinstock G.M."/>
            <person name="Attaway T."/>
            <person name="Bell S."/>
            <person name="Buhay C.J."/>
            <person name="Chandrabose M.N."/>
            <person name="Chavez D."/>
            <person name="Clerk-Blankenburg K.P."/>
            <person name="Cree A."/>
            <person name="Dao M."/>
            <person name="Davis C."/>
            <person name="Chacko J."/>
            <person name="Dinh H."/>
            <person name="Dugan-Rocha S."/>
            <person name="Fowler G."/>
            <person name="Garner T.T."/>
            <person name="Garnes J."/>
            <person name="Gnirke A."/>
            <person name="Hawes A."/>
            <person name="Hernandez J."/>
            <person name="Hines S."/>
            <person name="Holder M."/>
            <person name="Hume J."/>
            <person name="Jhangiani S.N."/>
            <person name="Joshi V."/>
            <person name="Khan Z.M."/>
            <person name="Jackson L."/>
            <person name="Kovar C."/>
            <person name="Kowis A."/>
            <person name="Lee S."/>
            <person name="Lewis L.R."/>
            <person name="Margolis J."/>
            <person name="Morgan M."/>
            <person name="Nazareth L.V."/>
            <person name="Nguyen N."/>
            <person name="Okwuonu G."/>
            <person name="Parker D."/>
            <person name="Richards S."/>
            <person name="Ruiz S.J."/>
            <person name="Santibanez J."/>
            <person name="Savard J."/>
            <person name="Scherer S.E."/>
            <person name="Schneider B."/>
            <person name="Sodergren E."/>
            <person name="Tautz D."/>
            <person name="Vattahil S."/>
            <person name="Villasana D."/>
            <person name="White C.S."/>
            <person name="Wright R."/>
            <person name="Park Y."/>
            <person name="Beeman R.W."/>
            <person name="Lord J."/>
            <person name="Oppert B."/>
            <person name="Lorenzen M."/>
            <person name="Brown S."/>
            <person name="Wang L."/>
            <person name="Savard J."/>
            <person name="Tautz D."/>
            <person name="Richards S."/>
            <person name="Weinstock G."/>
            <person name="Gibbs R.A."/>
            <person name="Liu Y."/>
            <person name="Worley K."/>
            <person name="Weinstock G."/>
            <person name="Elsik C.G."/>
            <person name="Reese J.T."/>
            <person name="Elhaik E."/>
            <person name="Landan G."/>
            <person name="Graur D."/>
            <person name="Arensburger P."/>
            <person name="Atkinson P."/>
            <person name="Beeman R.W."/>
            <person name="Beidler J."/>
            <person name="Brown S.J."/>
            <person name="Demuth J.P."/>
            <person name="Drury D.W."/>
            <person name="Du Y.Z."/>
            <person name="Fujiwara H."/>
            <person name="Lorenzen M."/>
            <person name="Maselli V."/>
            <person name="Osanai M."/>
            <person name="Park Y."/>
            <person name="Robertson H.M."/>
            <person name="Tu Z."/>
            <person name="Wang J.J."/>
            <person name="Wang S."/>
            <person name="Richards S."/>
            <person name="Song H."/>
            <person name="Zhang L."/>
            <person name="Sodergren E."/>
            <person name="Werner D."/>
            <person name="Stanke M."/>
            <person name="Morgenstern B."/>
            <person name="Solovyev V."/>
            <person name="Kosarev P."/>
            <person name="Brown G."/>
            <person name="Chen H.C."/>
            <person name="Ermolaeva O."/>
            <person name="Hlavina W."/>
            <person name="Kapustin Y."/>
            <person name="Kiryutin B."/>
            <person name="Kitts P."/>
            <person name="Maglott D."/>
            <person name="Pruitt K."/>
            <person name="Sapojnikov V."/>
            <person name="Souvorov A."/>
            <person name="Mackey A.J."/>
            <person name="Waterhouse R.M."/>
            <person name="Wyder S."/>
            <person name="Zdobnov E.M."/>
            <person name="Zdobnov E.M."/>
            <person name="Wyder S."/>
            <person name="Kriventseva E.V."/>
            <person name="Kadowaki T."/>
            <person name="Bork P."/>
            <person name="Aranda M."/>
            <person name="Bao R."/>
            <person name="Beermann A."/>
            <person name="Berns N."/>
            <person name="Bolognesi R."/>
            <person name="Bonneton F."/>
            <person name="Bopp D."/>
            <person name="Brown S.J."/>
            <person name="Bucher G."/>
            <person name="Butts T."/>
            <person name="Chaumot A."/>
            <person name="Denell R.E."/>
            <person name="Ferrier D.E."/>
            <person name="Friedrich M."/>
            <person name="Gordon C.M."/>
            <person name="Jindra M."/>
            <person name="Klingler M."/>
            <person name="Lan Q."/>
            <person name="Lattorff H.M."/>
            <person name="Laudet V."/>
            <person name="von Levetsow C."/>
            <person name="Liu Z."/>
            <person name="Lutz R."/>
            <person name="Lynch J.A."/>
            <person name="da Fonseca R.N."/>
            <person name="Posnien N."/>
            <person name="Reuter R."/>
            <person name="Roth S."/>
            <person name="Savard J."/>
            <person name="Schinko J.B."/>
            <person name="Schmitt C."/>
            <person name="Schoppmeier M."/>
            <person name="Schroder R."/>
            <person name="Shippy T.D."/>
            <person name="Simonnet F."/>
            <person name="Marques-Souza H."/>
            <person name="Tautz D."/>
            <person name="Tomoyasu Y."/>
            <person name="Trauner J."/>
            <person name="Van der Zee M."/>
            <person name="Vervoort M."/>
            <person name="Wittkopp N."/>
            <person name="Wimmer E.A."/>
            <person name="Yang X."/>
            <person name="Jones A.K."/>
            <person name="Sattelle D.B."/>
            <person name="Ebert P.R."/>
            <person name="Nelson D."/>
            <person name="Scott J.G."/>
            <person name="Beeman R.W."/>
            <person name="Muthukrishnan S."/>
            <person name="Kramer K.J."/>
            <person name="Arakane Y."/>
            <person name="Beeman R.W."/>
            <person name="Zhu Q."/>
            <person name="Hogenkamp D."/>
            <person name="Dixit R."/>
            <person name="Oppert B."/>
            <person name="Jiang H."/>
            <person name="Zou Z."/>
            <person name="Marshall J."/>
            <person name="Elpidina E."/>
            <person name="Vinokurov K."/>
            <person name="Oppert C."/>
            <person name="Zou Z."/>
            <person name="Evans J."/>
            <person name="Lu Z."/>
            <person name="Zhao P."/>
            <person name="Sumathipala N."/>
            <person name="Altincicek B."/>
            <person name="Vilcinskas A."/>
            <person name="Williams M."/>
            <person name="Hultmark D."/>
            <person name="Hetru C."/>
            <person name="Jiang H."/>
            <person name="Grimmelikhuijzen C.J."/>
            <person name="Hauser F."/>
            <person name="Cazzamali G."/>
            <person name="Williamson M."/>
            <person name="Park Y."/>
            <person name="Li B."/>
            <person name="Tanaka Y."/>
            <person name="Predel R."/>
            <person name="Neupert S."/>
            <person name="Schachtner J."/>
            <person name="Verleyen P."/>
            <person name="Raible F."/>
            <person name="Bork P."/>
            <person name="Friedrich M."/>
            <person name="Walden K.K."/>
            <person name="Robertson H.M."/>
            <person name="Angeli S."/>
            <person name="Foret S."/>
            <person name="Bucher G."/>
            <person name="Schuetz S."/>
            <person name="Maleszka R."/>
            <person name="Wimmer E.A."/>
            <person name="Beeman R.W."/>
            <person name="Lorenzen M."/>
            <person name="Tomoyasu Y."/>
            <person name="Miller S.C."/>
            <person name="Grossmann D."/>
            <person name="Bucher G."/>
        </authorList>
    </citation>
    <scope>NUCLEOTIDE SEQUENCE [LARGE SCALE GENOMIC DNA]</scope>
    <source>
        <strain evidence="2 3">Georgia GA2</strain>
    </source>
</reference>
<organism evidence="2 3">
    <name type="scientific">Tribolium castaneum</name>
    <name type="common">Red flour beetle</name>
    <dbReference type="NCBI Taxonomy" id="7070"/>
    <lineage>
        <taxon>Eukaryota</taxon>
        <taxon>Metazoa</taxon>
        <taxon>Ecdysozoa</taxon>
        <taxon>Arthropoda</taxon>
        <taxon>Hexapoda</taxon>
        <taxon>Insecta</taxon>
        <taxon>Pterygota</taxon>
        <taxon>Neoptera</taxon>
        <taxon>Endopterygota</taxon>
        <taxon>Coleoptera</taxon>
        <taxon>Polyphaga</taxon>
        <taxon>Cucujiformia</taxon>
        <taxon>Tenebrionidae</taxon>
        <taxon>Tenebrionidae incertae sedis</taxon>
        <taxon>Tribolium</taxon>
    </lineage>
</organism>
<dbReference type="HOGENOM" id="CLU_2429934_0_0_1"/>
<reference evidence="2 3" key="2">
    <citation type="journal article" date="2010" name="Nucleic Acids Res.">
        <title>BeetleBase in 2010: revisions to provide comprehensive genomic information for Tribolium castaneum.</title>
        <authorList>
            <person name="Kim H.S."/>
            <person name="Murphy T."/>
            <person name="Xia J."/>
            <person name="Caragea D."/>
            <person name="Park Y."/>
            <person name="Beeman R.W."/>
            <person name="Lorenzen M.D."/>
            <person name="Butcher S."/>
            <person name="Manak J.R."/>
            <person name="Brown S.J."/>
        </authorList>
    </citation>
    <scope>GENOME REANNOTATION</scope>
    <source>
        <strain evidence="2 3">Georgia GA2</strain>
    </source>
</reference>
<evidence type="ECO:0000313" key="2">
    <source>
        <dbReference type="EMBL" id="EFA10204.1"/>
    </source>
</evidence>
<sequence length="91" mass="10033">MGFTAARGCAAVPGAAPGASDENKDQDLSLKTTIKDKFRGESDLTHYANAHNVHAKEIQQEVEISIANHFSPTTKYERRCCRDMKAQLLVK</sequence>
<dbReference type="AlphaFoldDB" id="D6X232"/>
<keyword evidence="3" id="KW-1185">Reference proteome</keyword>
<evidence type="ECO:0000313" key="3">
    <source>
        <dbReference type="Proteomes" id="UP000007266"/>
    </source>
</evidence>
<dbReference type="Proteomes" id="UP000007266">
    <property type="component" value="Linkage group 9"/>
</dbReference>
<name>D6X232_TRICA</name>
<feature type="compositionally biased region" description="Low complexity" evidence="1">
    <location>
        <begin position="1"/>
        <end position="19"/>
    </location>
</feature>
<evidence type="ECO:0000256" key="1">
    <source>
        <dbReference type="SAM" id="MobiDB-lite"/>
    </source>
</evidence>